<accession>A0A3S4CH57</accession>
<dbReference type="RefSeq" id="WP_126153274.1">
    <property type="nucleotide sequence ID" value="NZ_UZWE01000021.1"/>
</dbReference>
<proteinExistence type="predicted"/>
<dbReference type="AlphaFoldDB" id="A0A3S4CH57"/>
<gene>
    <name evidence="1" type="ORF">PARHAE_00762</name>
</gene>
<dbReference type="EMBL" id="UZWE01000021">
    <property type="protein sequence ID" value="VDS07585.1"/>
    <property type="molecule type" value="Genomic_DNA"/>
</dbReference>
<protein>
    <submittedName>
        <fullName evidence="1">Uncharacterized protein</fullName>
    </submittedName>
</protein>
<sequence>MQATFPYLALWQDVTFHLSGQSLDPAESISGAETIVPTLRGRWMAAASFVLRGEAATLQWQAFLAQMQGRIGTTLVPARSRYRPKDRDGKPLPFCDIASIKGAQTWEHFGFENTDIPRITLASSAALRATELSLTLNDSTGLRPGQFFSLGDRLHRVQHHWQPGSGHRVMIEPPLRAAASAGAVLEIAKPVCRMRMTSETEGLFDQSLNRLPSVTVNFMEAL</sequence>
<evidence type="ECO:0000313" key="1">
    <source>
        <dbReference type="EMBL" id="VDS07585.1"/>
    </source>
</evidence>
<name>A0A3S4CH57_9RHOB</name>
<evidence type="ECO:0000313" key="2">
    <source>
        <dbReference type="Proteomes" id="UP000270743"/>
    </source>
</evidence>
<organism evidence="1 2">
    <name type="scientific">Paracoccus haematequi</name>
    <dbReference type="NCBI Taxonomy" id="2491866"/>
    <lineage>
        <taxon>Bacteria</taxon>
        <taxon>Pseudomonadati</taxon>
        <taxon>Pseudomonadota</taxon>
        <taxon>Alphaproteobacteria</taxon>
        <taxon>Rhodobacterales</taxon>
        <taxon>Paracoccaceae</taxon>
        <taxon>Paracoccus</taxon>
    </lineage>
</organism>
<reference evidence="1 2" key="1">
    <citation type="submission" date="2018-12" db="EMBL/GenBank/DDBJ databases">
        <authorList>
            <person name="Criscuolo A."/>
        </authorList>
    </citation>
    <scope>NUCLEOTIDE SEQUENCE [LARGE SCALE GENOMIC DNA]</scope>
    <source>
        <strain evidence="1">ACIP1116241</strain>
    </source>
</reference>
<keyword evidence="2" id="KW-1185">Reference proteome</keyword>
<dbReference type="OrthoDB" id="7594100at2"/>
<dbReference type="Proteomes" id="UP000270743">
    <property type="component" value="Unassembled WGS sequence"/>
</dbReference>